<keyword evidence="3" id="KW-1185">Reference proteome</keyword>
<dbReference type="Gene3D" id="2.130.10.10">
    <property type="entry name" value="YVTN repeat-like/Quinoprotein amine dehydrogenase"/>
    <property type="match status" value="1"/>
</dbReference>
<name>A0ABP8FM50_9BACT</name>
<evidence type="ECO:0000259" key="1">
    <source>
        <dbReference type="PROSITE" id="PS50093"/>
    </source>
</evidence>
<gene>
    <name evidence="2" type="ORF">GCM10023183_22640</name>
</gene>
<dbReference type="InterPro" id="IPR026341">
    <property type="entry name" value="T9SS_type_B"/>
</dbReference>
<feature type="domain" description="PKD" evidence="1">
    <location>
        <begin position="353"/>
        <end position="391"/>
    </location>
</feature>
<evidence type="ECO:0000313" key="3">
    <source>
        <dbReference type="Proteomes" id="UP001501844"/>
    </source>
</evidence>
<organism evidence="2 3">
    <name type="scientific">Nibribacter koreensis</name>
    <dbReference type="NCBI Taxonomy" id="1084519"/>
    <lineage>
        <taxon>Bacteria</taxon>
        <taxon>Pseudomonadati</taxon>
        <taxon>Bacteroidota</taxon>
        <taxon>Cytophagia</taxon>
        <taxon>Cytophagales</taxon>
        <taxon>Hymenobacteraceae</taxon>
        <taxon>Nibribacter</taxon>
    </lineage>
</organism>
<proteinExistence type="predicted"/>
<sequence>MNTSEGCASISDAQGNLLFYTDGITVWSHDHKVMADGTGLMGHSSTAQAAVVVPAPGQPQRYYIFTNANNAQPNGLRYSIVDMSLYGGKGQVIEKNMFLAAPVSEMVTAVQHANRQDIWVICHEYGTNTFKTFLVTKNGVQTQPVISQTGKIHKAENANTTAIGCMKASPDGRRLAVASFGVGVEVYDFNASTGTIFNPIAINGFFNGYGVEFSPDMSKLYYTTSGNIDLMQVNLLAGSPALVASSAVRIANIGQDGAQRYVGGSLQIGPDGKIYVARPTSKHLGVIHQPNALGAACQYVDQGVDLGGGISMCGLPVFVQSFFYYDGELKMTNTCFGEETTFKLNVAPNAPAPLSTLWEFGDPASGVLNTSTQAIGKHRFSAPGTYKVKLTRTFINTLEEYTIEFVVNPLPNVNLGLDRQICPGTPVTLDATVAGATSYLWSNGLTTPTLTTSTPGTYSVQVTSATGCVNTDEVVISLLPVPAFDLGPNKELCEGEVMVLDALPTNAAGATFRWQDGSTKNSFTVTKPGRYEVTVTSPNGCSITDAVTVTYKPLPIVNLGPDRVLCTNDPLTLGTAQTGAIYKWSTGATSATISPTASGTYWQDITINGCTSRDEVNVLFNPLPVVNLGKDTTLCEGQTLLLNAARANATYKWKDGSTQPTLLVNAPGTYWVDVTNEFNCTTRDEIKVYYLNPPTIELGNDTTICNGDVLTIGQTLPDVTYKWSDGSTNATLDVTKPGTYRVTVSLQDICIESDAITIKAKDCVAGLFIPNIFTPNGDGINDNFFIMGLLNPKNTTDAVRWELSVYDRWGKRVYYTKDYRNEWEGKGFSDGVYYYHLANNQDGRLLKGWVEIVR</sequence>
<dbReference type="Pfam" id="PF13585">
    <property type="entry name" value="CHU_C"/>
    <property type="match status" value="1"/>
</dbReference>
<dbReference type="InterPro" id="IPR000601">
    <property type="entry name" value="PKD_dom"/>
</dbReference>
<dbReference type="SUPFAM" id="SSF69304">
    <property type="entry name" value="Tricorn protease N-terminal domain"/>
    <property type="match status" value="1"/>
</dbReference>
<dbReference type="NCBIfam" id="TIGR04131">
    <property type="entry name" value="Bac_Flav_CTERM"/>
    <property type="match status" value="1"/>
</dbReference>
<dbReference type="CDD" id="cd00146">
    <property type="entry name" value="PKD"/>
    <property type="match status" value="1"/>
</dbReference>
<dbReference type="Gene3D" id="2.60.40.740">
    <property type="match status" value="1"/>
</dbReference>
<accession>A0ABP8FM50</accession>
<dbReference type="Proteomes" id="UP001501844">
    <property type="component" value="Unassembled WGS sequence"/>
</dbReference>
<dbReference type="InterPro" id="IPR035986">
    <property type="entry name" value="PKD_dom_sf"/>
</dbReference>
<dbReference type="Gene3D" id="2.60.40.10">
    <property type="entry name" value="Immunoglobulins"/>
    <property type="match status" value="1"/>
</dbReference>
<dbReference type="InterPro" id="IPR013783">
    <property type="entry name" value="Ig-like_fold"/>
</dbReference>
<evidence type="ECO:0000313" key="2">
    <source>
        <dbReference type="EMBL" id="GAA4307020.1"/>
    </source>
</evidence>
<dbReference type="SUPFAM" id="SSF49299">
    <property type="entry name" value="PKD domain"/>
    <property type="match status" value="2"/>
</dbReference>
<dbReference type="PROSITE" id="PS50093">
    <property type="entry name" value="PKD"/>
    <property type="match status" value="1"/>
</dbReference>
<comment type="caution">
    <text evidence="2">The sequence shown here is derived from an EMBL/GenBank/DDBJ whole genome shotgun (WGS) entry which is preliminary data.</text>
</comment>
<protein>
    <recommendedName>
        <fullName evidence="1">PKD domain-containing protein</fullName>
    </recommendedName>
</protein>
<dbReference type="InterPro" id="IPR015943">
    <property type="entry name" value="WD40/YVTN_repeat-like_dom_sf"/>
</dbReference>
<reference evidence="3" key="1">
    <citation type="journal article" date="2019" name="Int. J. Syst. Evol. Microbiol.">
        <title>The Global Catalogue of Microorganisms (GCM) 10K type strain sequencing project: providing services to taxonomists for standard genome sequencing and annotation.</title>
        <authorList>
            <consortium name="The Broad Institute Genomics Platform"/>
            <consortium name="The Broad Institute Genome Sequencing Center for Infectious Disease"/>
            <person name="Wu L."/>
            <person name="Ma J."/>
        </authorList>
    </citation>
    <scope>NUCLEOTIDE SEQUENCE [LARGE SCALE GENOMIC DNA]</scope>
    <source>
        <strain evidence="3">JCM 17917</strain>
    </source>
</reference>
<dbReference type="EMBL" id="BAABGX010000002">
    <property type="protein sequence ID" value="GAA4307020.1"/>
    <property type="molecule type" value="Genomic_DNA"/>
</dbReference>